<feature type="signal peptide" evidence="1">
    <location>
        <begin position="1"/>
        <end position="30"/>
    </location>
</feature>
<sequence length="137" mass="14149">MKILTTAKVAGATAALGTLALLVTPQVASAGVIFGGGSSGTLINVKEASIEPGGYSCDSSQWGFIINQLKGVTAPSYITVTWDYTNTIQIPLTNVTGSTAHYDTTMYLGETVTSATAFISPQWISGNGQFVLSHGPC</sequence>
<evidence type="ECO:0000256" key="1">
    <source>
        <dbReference type="SAM" id="SignalP"/>
    </source>
</evidence>
<feature type="chain" id="PRO_5009907264" description="Secreted protein" evidence="1">
    <location>
        <begin position="31"/>
        <end position="137"/>
    </location>
</feature>
<keyword evidence="3" id="KW-1185">Reference proteome</keyword>
<evidence type="ECO:0008006" key="4">
    <source>
        <dbReference type="Google" id="ProtNLM"/>
    </source>
</evidence>
<keyword evidence="1" id="KW-0732">Signal</keyword>
<evidence type="ECO:0000313" key="3">
    <source>
        <dbReference type="Proteomes" id="UP000184295"/>
    </source>
</evidence>
<name>A0A1M4S4R0_9ACTN</name>
<reference evidence="3" key="1">
    <citation type="submission" date="2016-11" db="EMBL/GenBank/DDBJ databases">
        <authorList>
            <person name="Varghese N."/>
            <person name="Submissions S."/>
        </authorList>
    </citation>
    <scope>NUCLEOTIDE SEQUENCE [LARGE SCALE GENOMIC DNA]</scope>
    <source>
        <strain evidence="3">DSM 19514</strain>
    </source>
</reference>
<accession>A0A1M4S4R0</accession>
<dbReference type="RefSeq" id="WP_072787560.1">
    <property type="nucleotide sequence ID" value="NZ_FQUL01000001.1"/>
</dbReference>
<organism evidence="2 3">
    <name type="scientific">Ferrithrix thermotolerans DSM 19514</name>
    <dbReference type="NCBI Taxonomy" id="1121881"/>
    <lineage>
        <taxon>Bacteria</taxon>
        <taxon>Bacillati</taxon>
        <taxon>Actinomycetota</taxon>
        <taxon>Acidimicrobiia</taxon>
        <taxon>Acidimicrobiales</taxon>
        <taxon>Acidimicrobiaceae</taxon>
        <taxon>Ferrithrix</taxon>
    </lineage>
</organism>
<gene>
    <name evidence="2" type="ORF">SAMN02745225_00037</name>
</gene>
<protein>
    <recommendedName>
        <fullName evidence="4">Secreted protein</fullName>
    </recommendedName>
</protein>
<dbReference type="AlphaFoldDB" id="A0A1M4S4R0"/>
<dbReference type="Proteomes" id="UP000184295">
    <property type="component" value="Unassembled WGS sequence"/>
</dbReference>
<dbReference type="EMBL" id="FQUL01000001">
    <property type="protein sequence ID" value="SHE27204.1"/>
    <property type="molecule type" value="Genomic_DNA"/>
</dbReference>
<evidence type="ECO:0000313" key="2">
    <source>
        <dbReference type="EMBL" id="SHE27204.1"/>
    </source>
</evidence>
<proteinExistence type="predicted"/>